<evidence type="ECO:0000256" key="2">
    <source>
        <dbReference type="ARBA" id="ARBA00008572"/>
    </source>
</evidence>
<dbReference type="InterPro" id="IPR002293">
    <property type="entry name" value="AA/rel_permease1"/>
</dbReference>
<dbReference type="GO" id="GO:0005886">
    <property type="term" value="C:plasma membrane"/>
    <property type="evidence" value="ECO:0007669"/>
    <property type="project" value="TreeGrafter"/>
</dbReference>
<dbReference type="Proteomes" id="UP000054498">
    <property type="component" value="Unassembled WGS sequence"/>
</dbReference>
<keyword evidence="5 6" id="KW-0472">Membrane</keyword>
<evidence type="ECO:0000256" key="4">
    <source>
        <dbReference type="ARBA" id="ARBA00022989"/>
    </source>
</evidence>
<dbReference type="Gene3D" id="1.20.1740.10">
    <property type="entry name" value="Amino acid/polyamine transporter I"/>
    <property type="match status" value="1"/>
</dbReference>
<evidence type="ECO:0000256" key="5">
    <source>
        <dbReference type="ARBA" id="ARBA00023136"/>
    </source>
</evidence>
<keyword evidence="3 6" id="KW-0812">Transmembrane</keyword>
<feature type="transmembrane region" description="Helical" evidence="6">
    <location>
        <begin position="31"/>
        <end position="51"/>
    </location>
</feature>
<comment type="similarity">
    <text evidence="2">Belongs to the amino acid-polyamine-organocation (APC) superfamily. Cationic amino acid transporter (CAT) (TC 2.A.3.3) family.</text>
</comment>
<evidence type="ECO:0000256" key="6">
    <source>
        <dbReference type="SAM" id="Phobius"/>
    </source>
</evidence>
<reference evidence="7 8" key="1">
    <citation type="journal article" date="2013" name="BMC Genomics">
        <title>Reconstruction of the lipid metabolism for the microalga Monoraphidium neglectum from its genome sequence reveals characteristics suitable for biofuel production.</title>
        <authorList>
            <person name="Bogen C."/>
            <person name="Al-Dilaimi A."/>
            <person name="Albersmeier A."/>
            <person name="Wichmann J."/>
            <person name="Grundmann M."/>
            <person name="Rupp O."/>
            <person name="Lauersen K.J."/>
            <person name="Blifernez-Klassen O."/>
            <person name="Kalinowski J."/>
            <person name="Goesmann A."/>
            <person name="Mussgnug J.H."/>
            <person name="Kruse O."/>
        </authorList>
    </citation>
    <scope>NUCLEOTIDE SEQUENCE [LARGE SCALE GENOMIC DNA]</scope>
    <source>
        <strain evidence="7 8">SAG 48.87</strain>
    </source>
</reference>
<dbReference type="PANTHER" id="PTHR43243">
    <property type="entry name" value="INNER MEMBRANE TRANSPORTER YGJI-RELATED"/>
    <property type="match status" value="1"/>
</dbReference>
<dbReference type="Pfam" id="PF13520">
    <property type="entry name" value="AA_permease_2"/>
    <property type="match status" value="1"/>
</dbReference>
<evidence type="ECO:0000256" key="3">
    <source>
        <dbReference type="ARBA" id="ARBA00022692"/>
    </source>
</evidence>
<sequence length="393" mass="38680">MQDPSALREPLLACAPAGAALKPRLTTLDSVAVALSLSLGAGAWVTAGVAARDMAGPAVVLAFLIAGAAALLAALCYAEFAVAMPTAAGVFDFVRATLGEPAAWAVASTLMTAHLLANAAVARALGPNAAQLLGVDAAALVARRGGWTLDPVAAALAAACCLVQLAGAKRGAALNNALNACKLLVIAAVIAAGLGRADPANLAPFAPRGAAGVLEAASFVFVSVSGFDVVANMAEEMRDPRRSLPVAIVGTQGAVVLIFALMALSLVGLQPAAQISAAAPFSAALAAAGFRHARQLVGAGVVLSVGASVLVGAQGVARQALGLARAGLLPAPLARVSGRAGAPWAAALVTGAPTAILLASILAGAASPAALLQLAGFVAAAVAYYYLRRPWRP</sequence>
<dbReference type="GO" id="GO:0015171">
    <property type="term" value="F:amino acid transmembrane transporter activity"/>
    <property type="evidence" value="ECO:0007669"/>
    <property type="project" value="TreeGrafter"/>
</dbReference>
<evidence type="ECO:0000256" key="1">
    <source>
        <dbReference type="ARBA" id="ARBA00004141"/>
    </source>
</evidence>
<organism evidence="7 8">
    <name type="scientific">Monoraphidium neglectum</name>
    <dbReference type="NCBI Taxonomy" id="145388"/>
    <lineage>
        <taxon>Eukaryota</taxon>
        <taxon>Viridiplantae</taxon>
        <taxon>Chlorophyta</taxon>
        <taxon>core chlorophytes</taxon>
        <taxon>Chlorophyceae</taxon>
        <taxon>CS clade</taxon>
        <taxon>Sphaeropleales</taxon>
        <taxon>Selenastraceae</taxon>
        <taxon>Monoraphidium</taxon>
    </lineage>
</organism>
<keyword evidence="4 6" id="KW-1133">Transmembrane helix</keyword>
<dbReference type="EMBL" id="KK103589">
    <property type="protein sequence ID" value="KIY95285.1"/>
    <property type="molecule type" value="Genomic_DNA"/>
</dbReference>
<name>A0A0D2MK20_9CHLO</name>
<feature type="transmembrane region" description="Helical" evidence="6">
    <location>
        <begin position="243"/>
        <end position="266"/>
    </location>
</feature>
<feature type="transmembrane region" description="Helical" evidence="6">
    <location>
        <begin position="209"/>
        <end position="231"/>
    </location>
</feature>
<feature type="transmembrane region" description="Helical" evidence="6">
    <location>
        <begin position="58"/>
        <end position="82"/>
    </location>
</feature>
<feature type="transmembrane region" description="Helical" evidence="6">
    <location>
        <begin position="297"/>
        <end position="321"/>
    </location>
</feature>
<dbReference type="PIRSF" id="PIRSF006060">
    <property type="entry name" value="AA_transporter"/>
    <property type="match status" value="1"/>
</dbReference>
<proteinExistence type="inferred from homology"/>
<feature type="transmembrane region" description="Helical" evidence="6">
    <location>
        <begin position="341"/>
        <end position="362"/>
    </location>
</feature>
<dbReference type="PANTHER" id="PTHR43243:SF41">
    <property type="entry name" value="CATIONIC AMINO ACID TRANSPORTER 7, CHLOROPLASTIC"/>
    <property type="match status" value="1"/>
</dbReference>
<protein>
    <submittedName>
        <fullName evidence="7">Uncharacterized protein</fullName>
    </submittedName>
</protein>
<evidence type="ECO:0000313" key="8">
    <source>
        <dbReference type="Proteomes" id="UP000054498"/>
    </source>
</evidence>
<evidence type="ECO:0000313" key="7">
    <source>
        <dbReference type="EMBL" id="KIY95285.1"/>
    </source>
</evidence>
<dbReference type="KEGG" id="mng:MNEG_12676"/>
<dbReference type="AlphaFoldDB" id="A0A0D2MK20"/>
<dbReference type="RefSeq" id="XP_013894305.1">
    <property type="nucleotide sequence ID" value="XM_014038851.1"/>
</dbReference>
<accession>A0A0D2MK20</accession>
<feature type="transmembrane region" description="Helical" evidence="6">
    <location>
        <begin position="177"/>
        <end position="197"/>
    </location>
</feature>
<comment type="subcellular location">
    <subcellularLocation>
        <location evidence="1">Membrane</location>
        <topology evidence="1">Multi-pass membrane protein</topology>
    </subcellularLocation>
</comment>
<keyword evidence="8" id="KW-1185">Reference proteome</keyword>
<gene>
    <name evidence="7" type="ORF">MNEG_12676</name>
</gene>
<feature type="transmembrane region" description="Helical" evidence="6">
    <location>
        <begin position="369"/>
        <end position="387"/>
    </location>
</feature>
<dbReference type="GeneID" id="25730062"/>
<feature type="transmembrane region" description="Helical" evidence="6">
    <location>
        <begin position="102"/>
        <end position="121"/>
    </location>
</feature>